<evidence type="ECO:0000256" key="3">
    <source>
        <dbReference type="ARBA" id="ARBA00022737"/>
    </source>
</evidence>
<dbReference type="UniPathway" id="UPA00084">
    <property type="reaction ID" value="UER00503"/>
</dbReference>
<comment type="similarity">
    <text evidence="7">Belongs to the CDP-alcohol phosphatidyltransferase class-II family.</text>
</comment>
<keyword evidence="7" id="KW-0067">ATP-binding</keyword>
<dbReference type="GO" id="GO:0005524">
    <property type="term" value="F:ATP binding"/>
    <property type="evidence" value="ECO:0007669"/>
    <property type="project" value="UniProtKB-KW"/>
</dbReference>
<evidence type="ECO:0000256" key="1">
    <source>
        <dbReference type="ARBA" id="ARBA00022516"/>
    </source>
</evidence>
<dbReference type="EC" id="2.7.8.5" evidence="7"/>
<name>A0A4C1TVN6_EUMVA</name>
<evidence type="ECO:0000256" key="2">
    <source>
        <dbReference type="ARBA" id="ARBA00022679"/>
    </source>
</evidence>
<dbReference type="Gene3D" id="3.30.870.10">
    <property type="entry name" value="Endonuclease Chain A"/>
    <property type="match status" value="1"/>
</dbReference>
<organism evidence="8 9">
    <name type="scientific">Eumeta variegata</name>
    <name type="common">Bagworm moth</name>
    <name type="synonym">Eumeta japonica</name>
    <dbReference type="NCBI Taxonomy" id="151549"/>
    <lineage>
        <taxon>Eukaryota</taxon>
        <taxon>Metazoa</taxon>
        <taxon>Ecdysozoa</taxon>
        <taxon>Arthropoda</taxon>
        <taxon>Hexapoda</taxon>
        <taxon>Insecta</taxon>
        <taxon>Pterygota</taxon>
        <taxon>Neoptera</taxon>
        <taxon>Endopterygota</taxon>
        <taxon>Lepidoptera</taxon>
        <taxon>Glossata</taxon>
        <taxon>Ditrysia</taxon>
        <taxon>Tineoidea</taxon>
        <taxon>Psychidae</taxon>
        <taxon>Oiketicinae</taxon>
        <taxon>Eumeta</taxon>
    </lineage>
</organism>
<evidence type="ECO:0000256" key="5">
    <source>
        <dbReference type="ARBA" id="ARBA00023209"/>
    </source>
</evidence>
<comment type="subcellular location">
    <subcellularLocation>
        <location evidence="7">Mitochondrion</location>
    </subcellularLocation>
</comment>
<evidence type="ECO:0000313" key="9">
    <source>
        <dbReference type="Proteomes" id="UP000299102"/>
    </source>
</evidence>
<dbReference type="EMBL" id="BGZK01000093">
    <property type="protein sequence ID" value="GBP18102.1"/>
    <property type="molecule type" value="Genomic_DNA"/>
</dbReference>
<sequence>MGLYDLKEYEYGLRMDELSVKCLLYDDDHVIFVLFAYELQEMVIKMNGSVKKRGMKVNVNKTKANGFLGAAGPAGGIPNAYSLIAKKFWEKVIDSNQMHRIQMLEYERSGWTFHAKGLWYYPSGSKLPCMTLVGSANLGERSVRRDLEAQAAILTTSPQLQVPTYQPTSLL</sequence>
<keyword evidence="2 7" id="KW-0808">Transferase</keyword>
<evidence type="ECO:0000256" key="7">
    <source>
        <dbReference type="RuleBase" id="RU365024"/>
    </source>
</evidence>
<reference evidence="8 9" key="1">
    <citation type="journal article" date="2019" name="Commun. Biol.">
        <title>The bagworm genome reveals a unique fibroin gene that provides high tensile strength.</title>
        <authorList>
            <person name="Kono N."/>
            <person name="Nakamura H."/>
            <person name="Ohtoshi R."/>
            <person name="Tomita M."/>
            <person name="Numata K."/>
            <person name="Arakawa K."/>
        </authorList>
    </citation>
    <scope>NUCLEOTIDE SEQUENCE [LARGE SCALE GENOMIC DNA]</scope>
</reference>
<keyword evidence="5 7" id="KW-0594">Phospholipid biosynthesis</keyword>
<dbReference type="PANTHER" id="PTHR12586">
    <property type="entry name" value="CDP-DIACYLGLYCEROL--SERINE O-PHOSPHATIDYLTRANSFERASE"/>
    <property type="match status" value="1"/>
</dbReference>
<comment type="function">
    <text evidence="7">Functions in the biosynthesis of the anionic phospholipids phosphatidylglycerol and cardiolipin.</text>
</comment>
<keyword evidence="7" id="KW-0496">Mitochondrion</keyword>
<dbReference type="Proteomes" id="UP000299102">
    <property type="component" value="Unassembled WGS sequence"/>
</dbReference>
<dbReference type="CDD" id="cd09137">
    <property type="entry name" value="PLDc_PGS1_euk_2"/>
    <property type="match status" value="1"/>
</dbReference>
<comment type="pathway">
    <text evidence="7">Phospholipid metabolism; phosphatidylglycerol biosynthesis; phosphatidylglycerol from CDP-diacylglycerol: step 1/2.</text>
</comment>
<comment type="catalytic activity">
    <reaction evidence="7">
        <text>a CDP-1,2-diacyl-sn-glycerol + sn-glycerol 3-phosphate = a 1,2-diacyl-sn-glycero-3-phospho-(1'-sn-glycero-3'-phosphate) + CMP + H(+)</text>
        <dbReference type="Rhea" id="RHEA:12593"/>
        <dbReference type="ChEBI" id="CHEBI:15378"/>
        <dbReference type="ChEBI" id="CHEBI:57597"/>
        <dbReference type="ChEBI" id="CHEBI:58332"/>
        <dbReference type="ChEBI" id="CHEBI:60110"/>
        <dbReference type="ChEBI" id="CHEBI:60377"/>
        <dbReference type="EC" id="2.7.8.5"/>
    </reaction>
</comment>
<dbReference type="InterPro" id="IPR016270">
    <property type="entry name" value="PGS1"/>
</dbReference>
<dbReference type="OrthoDB" id="10250191at2759"/>
<dbReference type="PANTHER" id="PTHR12586:SF1">
    <property type="entry name" value="CDP-DIACYLGLYCEROL--GLYCEROL-3-PHOSPHATE 3-PHOSPHATIDYLTRANSFERASE, MITOCHONDRIAL"/>
    <property type="match status" value="1"/>
</dbReference>
<evidence type="ECO:0000313" key="8">
    <source>
        <dbReference type="EMBL" id="GBP18102.1"/>
    </source>
</evidence>
<protein>
    <recommendedName>
        <fullName evidence="7">CDP-diacylglycerol--glycerol-3-phosphate 3-phosphatidyltransferase</fullName>
        <ecNumber evidence="7">2.7.8.5</ecNumber>
    </recommendedName>
</protein>
<keyword evidence="6 7" id="KW-1208">Phospholipid metabolism</keyword>
<accession>A0A4C1TVN6</accession>
<keyword evidence="1 7" id="KW-0444">Lipid biosynthesis</keyword>
<dbReference type="GO" id="GO:0008444">
    <property type="term" value="F:CDP-diacylglycerol-glycerol-3-phosphate 3-phosphatidyltransferase activity"/>
    <property type="evidence" value="ECO:0007669"/>
    <property type="project" value="UniProtKB-EC"/>
</dbReference>
<keyword evidence="4 7" id="KW-0443">Lipid metabolism</keyword>
<dbReference type="AlphaFoldDB" id="A0A4C1TVN6"/>
<gene>
    <name evidence="8" type="primary">PGS1</name>
    <name evidence="8" type="ORF">EVAR_12881_1</name>
</gene>
<proteinExistence type="inferred from homology"/>
<keyword evidence="9" id="KW-1185">Reference proteome</keyword>
<evidence type="ECO:0000256" key="4">
    <source>
        <dbReference type="ARBA" id="ARBA00023098"/>
    </source>
</evidence>
<evidence type="ECO:0000256" key="6">
    <source>
        <dbReference type="ARBA" id="ARBA00023264"/>
    </source>
</evidence>
<keyword evidence="7" id="KW-0547">Nucleotide-binding</keyword>
<dbReference type="GO" id="GO:0005739">
    <property type="term" value="C:mitochondrion"/>
    <property type="evidence" value="ECO:0007669"/>
    <property type="project" value="UniProtKB-SubCell"/>
</dbReference>
<keyword evidence="3" id="KW-0677">Repeat</keyword>
<comment type="caution">
    <text evidence="8">The sequence shown here is derived from an EMBL/GenBank/DDBJ whole genome shotgun (WGS) entry which is preliminary data.</text>
</comment>
<dbReference type="GO" id="GO:0032049">
    <property type="term" value="P:cardiolipin biosynthetic process"/>
    <property type="evidence" value="ECO:0007669"/>
    <property type="project" value="InterPro"/>
</dbReference>
<dbReference type="STRING" id="151549.A0A4C1TVN6"/>